<accession>A0A411HPR9</accession>
<keyword evidence="2" id="KW-1185">Reference proteome</keyword>
<protein>
    <submittedName>
        <fullName evidence="1">DUF885 family protein</fullName>
    </submittedName>
</protein>
<sequence length="567" mass="64353">MAQAQSADDKFRALYEREWNWRLQESPQLATNVGVHDYDTRLESVTEKTQLEHKRYLQDVLKQLATIDRAQLTPAQQVNYAIYKDQITNAVGSIEVQDYLLPLNSDSSFYGDLAQLPQSLNFATISDYRNYIARLNDVPRYFDENIELMRLGIKRGITVPQVVLTGRDAALRGQVEIKQTSDSGFYAPFKKLPDSISASDAEQLRAEASKAIHDHVIPAYAKVLKFMQNEYVSKARKSIAAYALPNGKNFYQQQIRTYTTLNLSPEEIHAIGLKEVARIHTEMETIIKDVKFSGDFAAFLKFLRTDPQFYAKTPEELLMRASWIAKRIDAQLPHFFGKLPRQPFGIAPVAPEIAPFYTSGRYAGAAEGSHAAGFYWVNTYDLPSRTLYTLPSLTLHESAPGHHTQGALANEQGEQPPFRRYSYISAFGEGWALYAEHLGVEMGIYQTPYENFGRLTYEMWRACRLVVDTGMHAKGWTREQALAFMHDNTALSEHEIETETDRYISWPGQALSYKLGELKIRELRASAEKQLGAKFDIRAFHDAVLSLGSVPLPLLEERINAFIAESH</sequence>
<evidence type="ECO:0000313" key="2">
    <source>
        <dbReference type="Proteomes" id="UP000291562"/>
    </source>
</evidence>
<organism evidence="1 2">
    <name type="scientific">Pseudolysobacter antarcticus</name>
    <dbReference type="NCBI Taxonomy" id="2511995"/>
    <lineage>
        <taxon>Bacteria</taxon>
        <taxon>Pseudomonadati</taxon>
        <taxon>Pseudomonadota</taxon>
        <taxon>Gammaproteobacteria</taxon>
        <taxon>Lysobacterales</taxon>
        <taxon>Rhodanobacteraceae</taxon>
        <taxon>Pseudolysobacter</taxon>
    </lineage>
</organism>
<dbReference type="Pfam" id="PF05960">
    <property type="entry name" value="DUF885"/>
    <property type="match status" value="1"/>
</dbReference>
<dbReference type="PANTHER" id="PTHR33361:SF2">
    <property type="entry name" value="DUF885 DOMAIN-CONTAINING PROTEIN"/>
    <property type="match status" value="1"/>
</dbReference>
<proteinExistence type="predicted"/>
<dbReference type="PANTHER" id="PTHR33361">
    <property type="entry name" value="GLR0591 PROTEIN"/>
    <property type="match status" value="1"/>
</dbReference>
<gene>
    <name evidence="1" type="ORF">ELE36_00250</name>
</gene>
<evidence type="ECO:0000313" key="1">
    <source>
        <dbReference type="EMBL" id="QBB72501.1"/>
    </source>
</evidence>
<name>A0A411HPR9_9GAMM</name>
<dbReference type="KEGG" id="xbc:ELE36_00250"/>
<dbReference type="EMBL" id="CP035704">
    <property type="protein sequence ID" value="QBB72501.1"/>
    <property type="molecule type" value="Genomic_DNA"/>
</dbReference>
<dbReference type="Proteomes" id="UP000291562">
    <property type="component" value="Chromosome"/>
</dbReference>
<dbReference type="OrthoDB" id="9769898at2"/>
<dbReference type="AlphaFoldDB" id="A0A411HPR9"/>
<dbReference type="InterPro" id="IPR010281">
    <property type="entry name" value="DUF885"/>
</dbReference>
<reference evidence="1 2" key="1">
    <citation type="submission" date="2019-01" db="EMBL/GenBank/DDBJ databases">
        <title>Pseudolysobacter antarctica gen. nov., sp. nov., isolated from Fildes Peninsula, Antarctica.</title>
        <authorList>
            <person name="Wei Z."/>
            <person name="Peng F."/>
        </authorList>
    </citation>
    <scope>NUCLEOTIDE SEQUENCE [LARGE SCALE GENOMIC DNA]</scope>
    <source>
        <strain evidence="1 2">AQ6-296</strain>
    </source>
</reference>